<feature type="domain" description="Alcohol dehydrogenase-like C-terminal" evidence="6">
    <location>
        <begin position="189"/>
        <end position="294"/>
    </location>
</feature>
<dbReference type="InterPro" id="IPR002328">
    <property type="entry name" value="ADH_Zn_CS"/>
</dbReference>
<dbReference type="Gene3D" id="3.40.50.720">
    <property type="entry name" value="NAD(P)-binding Rossmann-like Domain"/>
    <property type="match status" value="1"/>
</dbReference>
<dbReference type="AlphaFoldDB" id="A0A0K2B1Z4"/>
<dbReference type="PROSITE" id="PS00059">
    <property type="entry name" value="ADH_ZINC"/>
    <property type="match status" value="1"/>
</dbReference>
<dbReference type="RefSeq" id="WP_053139879.1">
    <property type="nucleotide sequence ID" value="NZ_CP012382.1"/>
</dbReference>
<sequence>MKAVTWQGKRDVRVEEVPDPRIQEPTDAVIRVTSTGLCGSDLHLYEVLTPFMTPGDILGHEPMGIVEEVGAEVTGLKPGDRVVVPFQIACGHCYMCGTGLPTQCETTQVTGEGMGAQLFGYTRLYGAVPGGQAEYLRVPQAQFGPIKVPEGPADDRFVYLSDVLPTAWQAVEYAGVPQGGSVAVLGLGPIGDMACRVARAKGAERVFGVDLVPERLRRARERGVETFDLRSFDSEKELVAAIRDETGGRGPDSVIDAVGTEAHGGAAAKLVQQAAAVMPRAVGGKLAERFSVDRLAALYTAIDLVRRGGTISLSGVYGGMADPMPMLTLFDKQIQMRMGQANVRRWSDEIIPYLTDEDPLGVDDFATHRVPLTDAPHAYEMFQKKQDGAVKVLMKP</sequence>
<dbReference type="KEGG" id="samb:SAM23877_6360"/>
<dbReference type="InterPro" id="IPR036291">
    <property type="entry name" value="NAD(P)-bd_dom_sf"/>
</dbReference>
<dbReference type="InterPro" id="IPR011032">
    <property type="entry name" value="GroES-like_sf"/>
</dbReference>
<gene>
    <name evidence="8" type="primary">fdh</name>
    <name evidence="8" type="ORF">SAM23877_6360</name>
</gene>
<dbReference type="Pfam" id="PF00107">
    <property type="entry name" value="ADH_zinc_N"/>
    <property type="match status" value="1"/>
</dbReference>
<dbReference type="Proteomes" id="UP000061018">
    <property type="component" value="Chromosome"/>
</dbReference>
<comment type="similarity">
    <text evidence="5">Belongs to the zinc-containing alcohol dehydrogenase family.</text>
</comment>
<dbReference type="EC" id="1.1.1.284" evidence="8"/>
<dbReference type="SUPFAM" id="SSF50129">
    <property type="entry name" value="GroES-like"/>
    <property type="match status" value="1"/>
</dbReference>
<keyword evidence="4 8" id="KW-0560">Oxidoreductase</keyword>
<dbReference type="GO" id="GO:0051903">
    <property type="term" value="F:S-(hydroxymethyl)glutathione dehydrogenase [NAD(P)+] activity"/>
    <property type="evidence" value="ECO:0007669"/>
    <property type="project" value="UniProtKB-EC"/>
</dbReference>
<dbReference type="InterPro" id="IPR013154">
    <property type="entry name" value="ADH-like_N"/>
</dbReference>
<evidence type="ECO:0000313" key="9">
    <source>
        <dbReference type="Proteomes" id="UP000061018"/>
    </source>
</evidence>
<comment type="cofactor">
    <cofactor evidence="1 5">
        <name>Zn(2+)</name>
        <dbReference type="ChEBI" id="CHEBI:29105"/>
    </cofactor>
</comment>
<dbReference type="Pfam" id="PF08240">
    <property type="entry name" value="ADH_N"/>
    <property type="match status" value="1"/>
</dbReference>
<organism evidence="8 9">
    <name type="scientific">Streptomyces ambofaciens (strain ATCC 23877 / 3486 / DSM 40053 / JCM 4204 / NBRC 12836 / NRRL B-2516)</name>
    <dbReference type="NCBI Taxonomy" id="278992"/>
    <lineage>
        <taxon>Bacteria</taxon>
        <taxon>Bacillati</taxon>
        <taxon>Actinomycetota</taxon>
        <taxon>Actinomycetes</taxon>
        <taxon>Kitasatosporales</taxon>
        <taxon>Streptomycetaceae</taxon>
        <taxon>Streptomyces</taxon>
    </lineage>
</organism>
<dbReference type="Gene3D" id="3.90.180.10">
    <property type="entry name" value="Medium-chain alcohol dehydrogenases, catalytic domain"/>
    <property type="match status" value="1"/>
</dbReference>
<dbReference type="SUPFAM" id="SSF51735">
    <property type="entry name" value="NAD(P)-binding Rossmann-fold domains"/>
    <property type="match status" value="1"/>
</dbReference>
<evidence type="ECO:0000256" key="3">
    <source>
        <dbReference type="ARBA" id="ARBA00022833"/>
    </source>
</evidence>
<evidence type="ECO:0000256" key="4">
    <source>
        <dbReference type="ARBA" id="ARBA00023002"/>
    </source>
</evidence>
<name>A0A0K2B1Z4_STRA7</name>
<dbReference type="InterPro" id="IPR013149">
    <property type="entry name" value="ADH-like_C"/>
</dbReference>
<feature type="domain" description="Alcohol dehydrogenase-like N-terminal" evidence="7">
    <location>
        <begin position="25"/>
        <end position="146"/>
    </location>
</feature>
<evidence type="ECO:0000256" key="1">
    <source>
        <dbReference type="ARBA" id="ARBA00001947"/>
    </source>
</evidence>
<dbReference type="CDD" id="cd08283">
    <property type="entry name" value="FDH_like_1"/>
    <property type="match status" value="1"/>
</dbReference>
<keyword evidence="2 5" id="KW-0479">Metal-binding</keyword>
<reference evidence="9" key="1">
    <citation type="journal article" date="2015" name="J. Biotechnol.">
        <title>Complete genome sequence of Streptomyces ambofaciens ATCC 23877, the spiramycin producer.</title>
        <authorList>
            <person name="Thibessard A."/>
            <person name="Haas D."/>
            <person name="Gerbaud C."/>
            <person name="Aigle B."/>
            <person name="Lautru S."/>
            <person name="Pernodet J.L."/>
            <person name="Leblond P."/>
        </authorList>
    </citation>
    <scope>NUCLEOTIDE SEQUENCE [LARGE SCALE GENOMIC DNA]</scope>
    <source>
        <strain evidence="9">ATCC 23877 / 3486 / DSM 40053 / JCM 4204 / NBRC 12836 / NRRL B-2516</strain>
    </source>
</reference>
<proteinExistence type="inferred from homology"/>
<evidence type="ECO:0000256" key="5">
    <source>
        <dbReference type="RuleBase" id="RU361277"/>
    </source>
</evidence>
<dbReference type="PANTHER" id="PTHR42813">
    <property type="entry name" value="ZINC-TYPE ALCOHOL DEHYDROGENASE-LIKE"/>
    <property type="match status" value="1"/>
</dbReference>
<dbReference type="GO" id="GO:0008270">
    <property type="term" value="F:zinc ion binding"/>
    <property type="evidence" value="ECO:0007669"/>
    <property type="project" value="InterPro"/>
</dbReference>
<dbReference type="EMBL" id="CP012382">
    <property type="protein sequence ID" value="AKZ59405.1"/>
    <property type="molecule type" value="Genomic_DNA"/>
</dbReference>
<evidence type="ECO:0000259" key="6">
    <source>
        <dbReference type="Pfam" id="PF00107"/>
    </source>
</evidence>
<evidence type="ECO:0000256" key="2">
    <source>
        <dbReference type="ARBA" id="ARBA00022723"/>
    </source>
</evidence>
<keyword evidence="3 5" id="KW-0862">Zinc</keyword>
<dbReference type="PANTHER" id="PTHR42813:SF2">
    <property type="entry name" value="DEHYDROGENASE, ZINC-CONTAINING, PUTATIVE (AFU_ORTHOLOGUE AFUA_2G02810)-RELATED"/>
    <property type="match status" value="1"/>
</dbReference>
<evidence type="ECO:0000259" key="7">
    <source>
        <dbReference type="Pfam" id="PF08240"/>
    </source>
</evidence>
<protein>
    <submittedName>
        <fullName evidence="8">S-(Hydroxymethyl)glutathione dehydrogenase</fullName>
        <ecNumber evidence="8">1.1.1.284</ecNumber>
    </submittedName>
</protein>
<evidence type="ECO:0000313" key="8">
    <source>
        <dbReference type="EMBL" id="AKZ59405.1"/>
    </source>
</evidence>
<dbReference type="STRING" id="1889.SAM40697_5713"/>
<accession>A0A0K2B1Z4</accession>